<organism evidence="1 2">
    <name type="scientific">Chryseobacterium koreense CCUG 49689</name>
    <dbReference type="NCBI Taxonomy" id="1304281"/>
    <lineage>
        <taxon>Bacteria</taxon>
        <taxon>Pseudomonadati</taxon>
        <taxon>Bacteroidota</taxon>
        <taxon>Flavobacteriia</taxon>
        <taxon>Flavobacteriales</taxon>
        <taxon>Weeksellaceae</taxon>
        <taxon>Chryseobacterium group</taxon>
        <taxon>Chryseobacterium</taxon>
    </lineage>
</organism>
<name>A0A0J7IYA9_9FLAO</name>
<feature type="non-terminal residue" evidence="1">
    <location>
        <position position="1"/>
    </location>
</feature>
<proteinExistence type="predicted"/>
<accession>A0A0J7IYA9</accession>
<dbReference type="Proteomes" id="UP000035900">
    <property type="component" value="Unassembled WGS sequence"/>
</dbReference>
<evidence type="ECO:0000313" key="2">
    <source>
        <dbReference type="Proteomes" id="UP000035900"/>
    </source>
</evidence>
<comment type="caution">
    <text evidence="1">The sequence shown here is derived from an EMBL/GenBank/DDBJ whole genome shotgun (WGS) entry which is preliminary data.</text>
</comment>
<dbReference type="EMBL" id="LFNG01000009">
    <property type="protein sequence ID" value="KMQ71238.1"/>
    <property type="molecule type" value="Genomic_DNA"/>
</dbReference>
<keyword evidence="2" id="KW-1185">Reference proteome</keyword>
<evidence type="ECO:0000313" key="1">
    <source>
        <dbReference type="EMBL" id="KMQ71238.1"/>
    </source>
</evidence>
<protein>
    <submittedName>
        <fullName evidence="1">Uncharacterized protein</fullName>
    </submittedName>
</protein>
<gene>
    <name evidence="1" type="ORF">ACM44_07430</name>
</gene>
<sequence length="89" mass="9482">GTVEVSGTLEADFLDAGFVVEPGVLNASLDASVVSFVPFGVYKHRDKLIDGVMVCFSAFNRGLEGAVHAVELHLFHFGKGGFVHNLDGF</sequence>
<reference evidence="1 2" key="1">
    <citation type="journal article" date="2004" name="Int. J. Syst. Evol. Microbiol.">
        <title>Kaistella koreensis gen. nov., sp. nov., a novel member of the Chryseobacterium-Bergeyella-Riemerella branch.</title>
        <authorList>
            <person name="Kim M.K."/>
            <person name="Im W.T."/>
            <person name="Shin Y.K."/>
            <person name="Lim J.H."/>
            <person name="Kim S.H."/>
            <person name="Lee B.C."/>
            <person name="Park M.Y."/>
            <person name="Lee K.Y."/>
            <person name="Lee S.T."/>
        </authorList>
    </citation>
    <scope>NUCLEOTIDE SEQUENCE [LARGE SCALE GENOMIC DNA]</scope>
    <source>
        <strain evidence="1 2">CCUG 49689</strain>
    </source>
</reference>
<dbReference type="AlphaFoldDB" id="A0A0J7IYA9"/>
<dbReference type="PATRIC" id="fig|1304281.5.peg.1591"/>